<proteinExistence type="predicted"/>
<dbReference type="AlphaFoldDB" id="A0A072PUZ0"/>
<keyword evidence="1" id="KW-0677">Repeat</keyword>
<dbReference type="PROSITE" id="PS50088">
    <property type="entry name" value="ANK_REPEAT"/>
    <property type="match status" value="1"/>
</dbReference>
<evidence type="ECO:0000256" key="2">
    <source>
        <dbReference type="ARBA" id="ARBA00023043"/>
    </source>
</evidence>
<reference evidence="4 5" key="1">
    <citation type="submission" date="2013-03" db="EMBL/GenBank/DDBJ databases">
        <title>The Genome Sequence of Exophiala aquamarina CBS 119918.</title>
        <authorList>
            <consortium name="The Broad Institute Genomics Platform"/>
            <person name="Cuomo C."/>
            <person name="de Hoog S."/>
            <person name="Gorbushina A."/>
            <person name="Walker B."/>
            <person name="Young S.K."/>
            <person name="Zeng Q."/>
            <person name="Gargeya S."/>
            <person name="Fitzgerald M."/>
            <person name="Haas B."/>
            <person name="Abouelleil A."/>
            <person name="Allen A.W."/>
            <person name="Alvarado L."/>
            <person name="Arachchi H.M."/>
            <person name="Berlin A.M."/>
            <person name="Chapman S.B."/>
            <person name="Gainer-Dewar J."/>
            <person name="Goldberg J."/>
            <person name="Griggs A."/>
            <person name="Gujja S."/>
            <person name="Hansen M."/>
            <person name="Howarth C."/>
            <person name="Imamovic A."/>
            <person name="Ireland A."/>
            <person name="Larimer J."/>
            <person name="McCowan C."/>
            <person name="Murphy C."/>
            <person name="Pearson M."/>
            <person name="Poon T.W."/>
            <person name="Priest M."/>
            <person name="Roberts A."/>
            <person name="Saif S."/>
            <person name="Shea T."/>
            <person name="Sisk P."/>
            <person name="Sykes S."/>
            <person name="Wortman J."/>
            <person name="Nusbaum C."/>
            <person name="Birren B."/>
        </authorList>
    </citation>
    <scope>NUCLEOTIDE SEQUENCE [LARGE SCALE GENOMIC DNA]</scope>
    <source>
        <strain evidence="4 5">CBS 119918</strain>
    </source>
</reference>
<sequence>MRHYRSASVKILGKGQRDLLAFLLDQIQLRETDTGMYASLIEKAARPGSCAKLSVIVNTVGGKCDPRSLARCCTEFAAKGNATAPRQVLPVILKYLPEYVKTTGRFQNLQHMSIGDAVTRLLSGTMRKSKEEEGRSLRATFQLAAYRGNIDVLSGQLKMGMDINNMNGLYGTALLSLVSDPTTANPLHFAAAEMQVETVQVLIKAGADVTAKSSSLNSFFRQETISFQEEEAEDLEDFGHSSRAPWVPDRSINCDNTFENTTALYTPQDAIQRTESNYKETDVDMSFMPFEEYLTMDETHQTSNEITPSSYNGKLQNNPFPNLSPNLFTIP</sequence>
<organism evidence="4 5">
    <name type="scientific">Exophiala aquamarina CBS 119918</name>
    <dbReference type="NCBI Taxonomy" id="1182545"/>
    <lineage>
        <taxon>Eukaryota</taxon>
        <taxon>Fungi</taxon>
        <taxon>Dikarya</taxon>
        <taxon>Ascomycota</taxon>
        <taxon>Pezizomycotina</taxon>
        <taxon>Eurotiomycetes</taxon>
        <taxon>Chaetothyriomycetidae</taxon>
        <taxon>Chaetothyriales</taxon>
        <taxon>Herpotrichiellaceae</taxon>
        <taxon>Exophiala</taxon>
    </lineage>
</organism>
<keyword evidence="2 3" id="KW-0040">ANK repeat</keyword>
<dbReference type="Proteomes" id="UP000027920">
    <property type="component" value="Unassembled WGS sequence"/>
</dbReference>
<dbReference type="PROSITE" id="PS50297">
    <property type="entry name" value="ANK_REP_REGION"/>
    <property type="match status" value="1"/>
</dbReference>
<dbReference type="PANTHER" id="PTHR24171">
    <property type="entry name" value="ANKYRIN REPEAT DOMAIN-CONTAINING PROTEIN 39-RELATED"/>
    <property type="match status" value="1"/>
</dbReference>
<dbReference type="GeneID" id="25276595"/>
<evidence type="ECO:0000313" key="5">
    <source>
        <dbReference type="Proteomes" id="UP000027920"/>
    </source>
</evidence>
<protein>
    <submittedName>
        <fullName evidence="4">Uncharacterized protein</fullName>
    </submittedName>
</protein>
<dbReference type="Gene3D" id="1.25.40.20">
    <property type="entry name" value="Ankyrin repeat-containing domain"/>
    <property type="match status" value="1"/>
</dbReference>
<comment type="caution">
    <text evidence="4">The sequence shown here is derived from an EMBL/GenBank/DDBJ whole genome shotgun (WGS) entry which is preliminary data.</text>
</comment>
<dbReference type="EMBL" id="AMGV01000001">
    <property type="protein sequence ID" value="KEF63671.1"/>
    <property type="molecule type" value="Genomic_DNA"/>
</dbReference>
<dbReference type="VEuPathDB" id="FungiDB:A1O9_01649"/>
<evidence type="ECO:0000256" key="1">
    <source>
        <dbReference type="ARBA" id="ARBA00022737"/>
    </source>
</evidence>
<gene>
    <name evidence="4" type="ORF">A1O9_01649</name>
</gene>
<evidence type="ECO:0000256" key="3">
    <source>
        <dbReference type="PROSITE-ProRule" id="PRU00023"/>
    </source>
</evidence>
<dbReference type="Pfam" id="PF00023">
    <property type="entry name" value="Ank"/>
    <property type="match status" value="1"/>
</dbReference>
<accession>A0A072PUZ0</accession>
<keyword evidence="5" id="KW-1185">Reference proteome</keyword>
<feature type="repeat" description="ANK" evidence="3">
    <location>
        <begin position="182"/>
        <end position="214"/>
    </location>
</feature>
<dbReference type="InterPro" id="IPR036770">
    <property type="entry name" value="Ankyrin_rpt-contain_sf"/>
</dbReference>
<dbReference type="RefSeq" id="XP_013266261.1">
    <property type="nucleotide sequence ID" value="XM_013410807.1"/>
</dbReference>
<dbReference type="SUPFAM" id="SSF48403">
    <property type="entry name" value="Ankyrin repeat"/>
    <property type="match status" value="1"/>
</dbReference>
<dbReference type="InterPro" id="IPR002110">
    <property type="entry name" value="Ankyrin_rpt"/>
</dbReference>
<dbReference type="HOGENOM" id="CLU_839461_0_0_1"/>
<name>A0A072PUZ0_9EURO</name>
<evidence type="ECO:0000313" key="4">
    <source>
        <dbReference type="EMBL" id="KEF63671.1"/>
    </source>
</evidence>